<dbReference type="SUPFAM" id="SSF48726">
    <property type="entry name" value="Immunoglobulin"/>
    <property type="match status" value="2"/>
</dbReference>
<dbReference type="InterPro" id="IPR013783">
    <property type="entry name" value="Ig-like_fold"/>
</dbReference>
<dbReference type="InterPro" id="IPR007110">
    <property type="entry name" value="Ig-like_dom"/>
</dbReference>
<dbReference type="Gene3D" id="3.10.100.10">
    <property type="entry name" value="Mannose-Binding Protein A, subunit A"/>
    <property type="match status" value="1"/>
</dbReference>
<organism evidence="6 7">
    <name type="scientific">Littorina saxatilis</name>
    <dbReference type="NCBI Taxonomy" id="31220"/>
    <lineage>
        <taxon>Eukaryota</taxon>
        <taxon>Metazoa</taxon>
        <taxon>Spiralia</taxon>
        <taxon>Lophotrochozoa</taxon>
        <taxon>Mollusca</taxon>
        <taxon>Gastropoda</taxon>
        <taxon>Caenogastropoda</taxon>
        <taxon>Littorinimorpha</taxon>
        <taxon>Littorinoidea</taxon>
        <taxon>Littorinidae</taxon>
        <taxon>Littorina</taxon>
    </lineage>
</organism>
<evidence type="ECO:0000259" key="4">
    <source>
        <dbReference type="PROSITE" id="PS50041"/>
    </source>
</evidence>
<comment type="caution">
    <text evidence="6">The sequence shown here is derived from an EMBL/GenBank/DDBJ whole genome shotgun (WGS) entry which is preliminary data.</text>
</comment>
<dbReference type="CDD" id="cd00096">
    <property type="entry name" value="Ig"/>
    <property type="match status" value="1"/>
</dbReference>
<protein>
    <submittedName>
        <fullName evidence="6">Uncharacterized protein</fullName>
    </submittedName>
</protein>
<dbReference type="SUPFAM" id="SSF56436">
    <property type="entry name" value="C-type lectin-like"/>
    <property type="match status" value="1"/>
</dbReference>
<evidence type="ECO:0000256" key="1">
    <source>
        <dbReference type="ARBA" id="ARBA00022737"/>
    </source>
</evidence>
<keyword evidence="3" id="KW-0732">Signal</keyword>
<feature type="chain" id="PRO_5042931501" evidence="3">
    <location>
        <begin position="20"/>
        <end position="431"/>
    </location>
</feature>
<evidence type="ECO:0000256" key="3">
    <source>
        <dbReference type="SAM" id="SignalP"/>
    </source>
</evidence>
<evidence type="ECO:0000313" key="6">
    <source>
        <dbReference type="EMBL" id="KAK7092833.1"/>
    </source>
</evidence>
<feature type="domain" description="C-type lectin" evidence="4">
    <location>
        <begin position="32"/>
        <end position="158"/>
    </location>
</feature>
<reference evidence="6 7" key="1">
    <citation type="submission" date="2024-02" db="EMBL/GenBank/DDBJ databases">
        <title>Chromosome-scale genome assembly of the rough periwinkle Littorina saxatilis.</title>
        <authorList>
            <person name="De Jode A."/>
            <person name="Faria R."/>
            <person name="Formenti G."/>
            <person name="Sims Y."/>
            <person name="Smith T.P."/>
            <person name="Tracey A."/>
            <person name="Wood J.M.D."/>
            <person name="Zagrodzka Z.B."/>
            <person name="Johannesson K."/>
            <person name="Butlin R.K."/>
            <person name="Leder E.H."/>
        </authorList>
    </citation>
    <scope>NUCLEOTIDE SEQUENCE [LARGE SCALE GENOMIC DNA]</scope>
    <source>
        <strain evidence="6">Snail1</strain>
        <tissue evidence="6">Muscle</tissue>
    </source>
</reference>
<evidence type="ECO:0000313" key="7">
    <source>
        <dbReference type="Proteomes" id="UP001374579"/>
    </source>
</evidence>
<evidence type="ECO:0000259" key="5">
    <source>
        <dbReference type="PROSITE" id="PS50835"/>
    </source>
</evidence>
<feature type="domain" description="Ig-like" evidence="5">
    <location>
        <begin position="293"/>
        <end position="364"/>
    </location>
</feature>
<dbReference type="EMBL" id="JBAMIC010000021">
    <property type="protein sequence ID" value="KAK7092833.1"/>
    <property type="molecule type" value="Genomic_DNA"/>
</dbReference>
<keyword evidence="1" id="KW-0677">Repeat</keyword>
<dbReference type="GO" id="GO:0098609">
    <property type="term" value="P:cell-cell adhesion"/>
    <property type="evidence" value="ECO:0007669"/>
    <property type="project" value="TreeGrafter"/>
</dbReference>
<dbReference type="InterPro" id="IPR016187">
    <property type="entry name" value="CTDL_fold"/>
</dbReference>
<dbReference type="Gene3D" id="2.60.40.10">
    <property type="entry name" value="Immunoglobulins"/>
    <property type="match status" value="2"/>
</dbReference>
<keyword evidence="2" id="KW-1015">Disulfide bond</keyword>
<dbReference type="GO" id="GO:0016020">
    <property type="term" value="C:membrane"/>
    <property type="evidence" value="ECO:0007669"/>
    <property type="project" value="UniProtKB-SubCell"/>
</dbReference>
<feature type="signal peptide" evidence="3">
    <location>
        <begin position="1"/>
        <end position="19"/>
    </location>
</feature>
<dbReference type="PANTHER" id="PTHR44170:SF6">
    <property type="entry name" value="CONTACTIN"/>
    <property type="match status" value="1"/>
</dbReference>
<dbReference type="PROSITE" id="PS50041">
    <property type="entry name" value="C_TYPE_LECTIN_2"/>
    <property type="match status" value="1"/>
</dbReference>
<name>A0AAN9AT91_9CAEN</name>
<dbReference type="InterPro" id="IPR016186">
    <property type="entry name" value="C-type_lectin-like/link_sf"/>
</dbReference>
<dbReference type="PANTHER" id="PTHR44170">
    <property type="entry name" value="PROTEIN SIDEKICK"/>
    <property type="match status" value="1"/>
</dbReference>
<dbReference type="CDD" id="cd00037">
    <property type="entry name" value="CLECT"/>
    <property type="match status" value="1"/>
</dbReference>
<dbReference type="PROSITE" id="PS50835">
    <property type="entry name" value="IG_LIKE"/>
    <property type="match status" value="2"/>
</dbReference>
<evidence type="ECO:0000256" key="2">
    <source>
        <dbReference type="ARBA" id="ARBA00023157"/>
    </source>
</evidence>
<dbReference type="AlphaFoldDB" id="A0AAN9AT91"/>
<sequence>MDPSCLLFHLLSLIVYATAQTVFNCPNHWLQNGQYCFLFEGDKPGTYEQARLGCSDHGSALASIEDRPLHNYIRNWLEMNDPFMRTWYTSGLSERVSSMQDIRFIWKGTGSKVSTALDVWNKGVNRNTTDGVIAYSLGEMGYGWSLVPPDEKHPYICQVATAEAYRIVQDDRDYDYGMVVSDLNVLMRGPHFTLQPVSTVVVGNPTEAVIECVADSNPPPSYRWYRGKYLDEEVTAELTSRYTITNGKLSIEKPTENMDANSYRCIAENRLGKVISNEVQLSFGALGEFSNVPDAAVNAKAYDGVAIECSKITFKPAVKYNWFKENTNTFVRPKFQTYLFMSQNGKLYFSEVTRADEGKYHCIAILTGVNRYTIGTSQPPTRMSLPIQLVVHDQPPKSDWGPEIQDDFIAVFPQPPLKGQDVRLECFAYGS</sequence>
<dbReference type="Proteomes" id="UP001374579">
    <property type="component" value="Unassembled WGS sequence"/>
</dbReference>
<dbReference type="Pfam" id="PF13927">
    <property type="entry name" value="Ig_3"/>
    <property type="match status" value="1"/>
</dbReference>
<dbReference type="SMART" id="SM00034">
    <property type="entry name" value="CLECT"/>
    <property type="match status" value="1"/>
</dbReference>
<keyword evidence="7" id="KW-1185">Reference proteome</keyword>
<gene>
    <name evidence="6" type="ORF">V1264_008520</name>
</gene>
<accession>A0AAN9AT91</accession>
<proteinExistence type="predicted"/>
<dbReference type="InterPro" id="IPR001304">
    <property type="entry name" value="C-type_lectin-like"/>
</dbReference>
<dbReference type="FunFam" id="2.60.40.10:FF:000064">
    <property type="entry name" value="Contactin 1"/>
    <property type="match status" value="1"/>
</dbReference>
<dbReference type="InterPro" id="IPR036179">
    <property type="entry name" value="Ig-like_dom_sf"/>
</dbReference>
<feature type="domain" description="Ig-like" evidence="5">
    <location>
        <begin position="190"/>
        <end position="282"/>
    </location>
</feature>